<dbReference type="SUPFAM" id="SSF53590">
    <property type="entry name" value="Nucleoside hydrolase"/>
    <property type="match status" value="1"/>
</dbReference>
<name>A0ABT6YJ74_9BACT</name>
<protein>
    <submittedName>
        <fullName evidence="4">DUF1593 domain-containing protein</fullName>
    </submittedName>
</protein>
<evidence type="ECO:0000313" key="4">
    <source>
        <dbReference type="EMBL" id="MDI9863643.1"/>
    </source>
</evidence>
<dbReference type="InterPro" id="IPR032260">
    <property type="entry name" value="DUF5060"/>
</dbReference>
<feature type="domain" description="DUF5060" evidence="3">
    <location>
        <begin position="304"/>
        <end position="357"/>
    </location>
</feature>
<dbReference type="Pfam" id="PF07632">
    <property type="entry name" value="Sde182_NH-like"/>
    <property type="match status" value="1"/>
</dbReference>
<evidence type="ECO:0000259" key="3">
    <source>
        <dbReference type="Pfam" id="PF16586"/>
    </source>
</evidence>
<dbReference type="RefSeq" id="WP_283368914.1">
    <property type="nucleotide sequence ID" value="NZ_JASHID010000003.1"/>
</dbReference>
<dbReference type="InterPro" id="IPR036452">
    <property type="entry name" value="Ribo_hydro-like"/>
</dbReference>
<feature type="signal peptide" evidence="1">
    <location>
        <begin position="1"/>
        <end position="19"/>
    </location>
</feature>
<evidence type="ECO:0000259" key="2">
    <source>
        <dbReference type="Pfam" id="PF07632"/>
    </source>
</evidence>
<keyword evidence="5" id="KW-1185">Reference proteome</keyword>
<reference evidence="4 5" key="1">
    <citation type="submission" date="2023-05" db="EMBL/GenBank/DDBJ databases">
        <title>Novel species of genus Flectobacillus isolated from stream in China.</title>
        <authorList>
            <person name="Lu H."/>
        </authorList>
    </citation>
    <scope>NUCLEOTIDE SEQUENCE [LARGE SCALE GENOMIC DNA]</scope>
    <source>
        <strain evidence="4 5">DC10W</strain>
    </source>
</reference>
<dbReference type="EMBL" id="JASHID010000003">
    <property type="protein sequence ID" value="MDI9863643.1"/>
    <property type="molecule type" value="Genomic_DNA"/>
</dbReference>
<organism evidence="4 5">
    <name type="scientific">Flectobacillus longus</name>
    <dbReference type="NCBI Taxonomy" id="2984207"/>
    <lineage>
        <taxon>Bacteria</taxon>
        <taxon>Pseudomonadati</taxon>
        <taxon>Bacteroidota</taxon>
        <taxon>Cytophagia</taxon>
        <taxon>Cytophagales</taxon>
        <taxon>Flectobacillaceae</taxon>
        <taxon>Flectobacillus</taxon>
    </lineage>
</organism>
<sequence>MKKLFLSFIILSFSNILWAQQPVPQKPRIIISTDIGGTDPDDNQSMTHFLMYSDLFQTEGLISSPSYGDGTKKHIIDMVDLYEKDLPKLQQHASGFPSAAYLRSISKQGRHGAAPYKGYASATEGSNWIISCAKKKSAQTLWILVWGGLEDVAQALHDAPEIQKNIKIYWIGGPNKKWSANSYAYIAANFPDLFFIEANTSYYGFFANNKTPDSLNNNLYSKLSIREAGFLGKDFNQYYKGQIKMGDTPSLLYMMDGNPDNPLKESWGGSFVPFKQSPRVIFTRNTNLQDTVAVCSVIEYHFKGPEINIHPDSACFTMTVSAKIGVQKWAGYYLGKGEYVIRYCPKQAESFNYSIASDIPNFPTHQGQMVVSNHWPGKPNTSDYRLGKNWYTDKPDIDLYNEQWQGAKTVQKWRNIALLDWTKRWEWLR</sequence>
<comment type="caution">
    <text evidence="4">The sequence shown here is derived from an EMBL/GenBank/DDBJ whole genome shotgun (WGS) entry which is preliminary data.</text>
</comment>
<dbReference type="Proteomes" id="UP001236569">
    <property type="component" value="Unassembled WGS sequence"/>
</dbReference>
<evidence type="ECO:0000256" key="1">
    <source>
        <dbReference type="SAM" id="SignalP"/>
    </source>
</evidence>
<accession>A0ABT6YJ74</accession>
<proteinExistence type="predicted"/>
<feature type="chain" id="PRO_5045918531" evidence="1">
    <location>
        <begin position="20"/>
        <end position="429"/>
    </location>
</feature>
<gene>
    <name evidence="4" type="ORF">QM480_04870</name>
</gene>
<feature type="domain" description="Cellulose-binding Sde182 nucleoside hydrolase-like" evidence="2">
    <location>
        <begin position="28"/>
        <end position="271"/>
    </location>
</feature>
<dbReference type="Gene3D" id="3.90.245.10">
    <property type="entry name" value="Ribonucleoside hydrolase-like"/>
    <property type="match status" value="1"/>
</dbReference>
<evidence type="ECO:0000313" key="5">
    <source>
        <dbReference type="Proteomes" id="UP001236569"/>
    </source>
</evidence>
<dbReference type="Pfam" id="PF16586">
    <property type="entry name" value="DUF5060"/>
    <property type="match status" value="1"/>
</dbReference>
<dbReference type="InterPro" id="IPR011483">
    <property type="entry name" value="Sde182_NH-like"/>
</dbReference>
<keyword evidence="1" id="KW-0732">Signal</keyword>